<evidence type="ECO:0000313" key="13">
    <source>
        <dbReference type="EMBL" id="MBL1409067.1"/>
    </source>
</evidence>
<protein>
    <submittedName>
        <fullName evidence="13">SusC/RagA family TonB-linked outer membrane protein</fullName>
    </submittedName>
</protein>
<keyword evidence="5 9" id="KW-0798">TonB box</keyword>
<keyword evidence="2 8" id="KW-0813">Transport</keyword>
<evidence type="ECO:0000256" key="3">
    <source>
        <dbReference type="ARBA" id="ARBA00022452"/>
    </source>
</evidence>
<evidence type="ECO:0000256" key="9">
    <source>
        <dbReference type="RuleBase" id="RU003357"/>
    </source>
</evidence>
<keyword evidence="4 8" id="KW-0812">Transmembrane</keyword>
<dbReference type="Proteomes" id="UP000625283">
    <property type="component" value="Unassembled WGS sequence"/>
</dbReference>
<accession>A0ABS1R2Y8</accession>
<evidence type="ECO:0000256" key="7">
    <source>
        <dbReference type="ARBA" id="ARBA00023237"/>
    </source>
</evidence>
<comment type="caution">
    <text evidence="13">The sequence shown here is derived from an EMBL/GenBank/DDBJ whole genome shotgun (WGS) entry which is preliminary data.</text>
</comment>
<name>A0ABS1R2Y8_9SPHI</name>
<reference evidence="13 14" key="1">
    <citation type="submission" date="2021-01" db="EMBL/GenBank/DDBJ databases">
        <title>C459-1 draft genome sequence.</title>
        <authorList>
            <person name="Zhang X.-F."/>
        </authorList>
    </citation>
    <scope>NUCLEOTIDE SEQUENCE [LARGE SCALE GENOMIC DNA]</scope>
    <source>
        <strain evidence="14">C459-1</strain>
    </source>
</reference>
<evidence type="ECO:0000256" key="2">
    <source>
        <dbReference type="ARBA" id="ARBA00022448"/>
    </source>
</evidence>
<dbReference type="InterPro" id="IPR008969">
    <property type="entry name" value="CarboxyPept-like_regulatory"/>
</dbReference>
<dbReference type="NCBIfam" id="TIGR04056">
    <property type="entry name" value="OMP_RagA_SusC"/>
    <property type="match status" value="1"/>
</dbReference>
<dbReference type="SUPFAM" id="SSF49464">
    <property type="entry name" value="Carboxypeptidase regulatory domain-like"/>
    <property type="match status" value="1"/>
</dbReference>
<dbReference type="RefSeq" id="WP_202102815.1">
    <property type="nucleotide sequence ID" value="NZ_JAERTY010000004.1"/>
</dbReference>
<dbReference type="InterPro" id="IPR036942">
    <property type="entry name" value="Beta-barrel_TonB_sf"/>
</dbReference>
<dbReference type="InterPro" id="IPR023996">
    <property type="entry name" value="TonB-dep_OMP_SusC/RagA"/>
</dbReference>
<dbReference type="InterPro" id="IPR012910">
    <property type="entry name" value="Plug_dom"/>
</dbReference>
<feature type="chain" id="PRO_5047250426" evidence="10">
    <location>
        <begin position="23"/>
        <end position="990"/>
    </location>
</feature>
<dbReference type="Pfam" id="PF07715">
    <property type="entry name" value="Plug"/>
    <property type="match status" value="1"/>
</dbReference>
<dbReference type="SUPFAM" id="SSF56935">
    <property type="entry name" value="Porins"/>
    <property type="match status" value="1"/>
</dbReference>
<evidence type="ECO:0000256" key="4">
    <source>
        <dbReference type="ARBA" id="ARBA00022692"/>
    </source>
</evidence>
<evidence type="ECO:0000256" key="8">
    <source>
        <dbReference type="PROSITE-ProRule" id="PRU01360"/>
    </source>
</evidence>
<evidence type="ECO:0000256" key="5">
    <source>
        <dbReference type="ARBA" id="ARBA00023077"/>
    </source>
</evidence>
<dbReference type="InterPro" id="IPR037066">
    <property type="entry name" value="Plug_dom_sf"/>
</dbReference>
<keyword evidence="7 8" id="KW-0998">Cell outer membrane</keyword>
<evidence type="ECO:0000259" key="11">
    <source>
        <dbReference type="Pfam" id="PF00593"/>
    </source>
</evidence>
<dbReference type="InterPro" id="IPR039426">
    <property type="entry name" value="TonB-dep_rcpt-like"/>
</dbReference>
<dbReference type="InterPro" id="IPR023997">
    <property type="entry name" value="TonB-dep_OMP_SusC/RagA_CS"/>
</dbReference>
<keyword evidence="14" id="KW-1185">Reference proteome</keyword>
<dbReference type="Pfam" id="PF13715">
    <property type="entry name" value="CarbopepD_reg_2"/>
    <property type="match status" value="1"/>
</dbReference>
<gene>
    <name evidence="13" type="ORF">JKG61_09925</name>
</gene>
<evidence type="ECO:0000256" key="6">
    <source>
        <dbReference type="ARBA" id="ARBA00023136"/>
    </source>
</evidence>
<dbReference type="Pfam" id="PF00593">
    <property type="entry name" value="TonB_dep_Rec_b-barrel"/>
    <property type="match status" value="1"/>
</dbReference>
<dbReference type="EMBL" id="JAERTY010000004">
    <property type="protein sequence ID" value="MBL1409067.1"/>
    <property type="molecule type" value="Genomic_DNA"/>
</dbReference>
<dbReference type="NCBIfam" id="TIGR04057">
    <property type="entry name" value="SusC_RagA_signa"/>
    <property type="match status" value="1"/>
</dbReference>
<comment type="similarity">
    <text evidence="8 9">Belongs to the TonB-dependent receptor family.</text>
</comment>
<evidence type="ECO:0000256" key="1">
    <source>
        <dbReference type="ARBA" id="ARBA00004571"/>
    </source>
</evidence>
<keyword evidence="6 8" id="KW-0472">Membrane</keyword>
<proteinExistence type="inferred from homology"/>
<evidence type="ECO:0000259" key="12">
    <source>
        <dbReference type="Pfam" id="PF07715"/>
    </source>
</evidence>
<keyword evidence="10" id="KW-0732">Signal</keyword>
<sequence>MKNKEKIWITCLLCFISVFTYAQHKITGIVKDAQSGLSISGVTIISNGENRGVTGGEGDFSIHRNSSDTYLEFRFVGYNKFRLELTSASTYVVELIPNQEEMEEVVVVGYGTQTKSKVTGSLSSVDMGSLQDKPTVNVAQALRGRVAGVQILDNGRPGQDPSILIRGPRSLSANNSPLIVLDGIIFGGNMGDINPNDILSMDILKDASATAIYGSKAANGVILLTSKRAKEEGVTISANMNAAIYEFGKKLNLFSPERYLQSKLDFRKQSGLEADPSKIISYLNTSEAENYKNGVVTDPYKMVSQDAGLLSYDINIAGRSEKSNYYISNAISRENGLLLNDNFKRYNFRANLETEILSSLKVGFTSSFVQRDLSGVNASMASLYTSSPYGTWYHPNGDPTKYIVEEDQVSSNAIYSSRMTDNDEKYNNLLSNFYANWDLPFVDGLSFRMNYSPNIRWNHNYSFMRQDQYLTNNTTNATKINQNSFDWVWENILKYNKRIDRHGFDVTLLFGKNFQDFERTEAKADQLSSDALGYNDLSLGSTLSNLSSAYQIKGVSSMIRLNYDYNNKYLLTLTTRRDGSSVFAANNKYALFPSVALAWNISNEEFMQGKDLFNSLKIRASYGSVGNQGIDPYQSLSLSKITQYVFGNGGAVANGAYPSNMGNDNLKWETTFTTNIGVDYSVFSNRISGSVDVYNSKTVDLLVQRSIPSMNGYLNVLTNIGEVQNRGIEFIVNTSNIAKEYFTWNSSFNFSYNDNKIKKLYGQDLDQDGIEDDDISNNWFIGHPITTYYDYVIDGIYQVGDDMPAGYKPGYVKLKDVNQDGKIDASDRMIIGSGGQPRYRIGFNNEFSTGAFTLSFMINAMTGWKSNFPLLNTAVSPNAPGRGLNQLDAGYWTEENKSNERPSLLYNNPQKHGWYVSRNFVRLQDVALSYTFPNHVTEKLHLKSLRVFGNLKNIWTISDWPGTDPEIGGTESGEMFSLPKIYSFGLGFSF</sequence>
<organism evidence="13 14">
    <name type="scientific">Sphingobacterium faecale</name>
    <dbReference type="NCBI Taxonomy" id="2803775"/>
    <lineage>
        <taxon>Bacteria</taxon>
        <taxon>Pseudomonadati</taxon>
        <taxon>Bacteroidota</taxon>
        <taxon>Sphingobacteriia</taxon>
        <taxon>Sphingobacteriales</taxon>
        <taxon>Sphingobacteriaceae</taxon>
        <taxon>Sphingobacterium</taxon>
    </lineage>
</organism>
<feature type="domain" description="TonB-dependent receptor-like beta-barrel" evidence="11">
    <location>
        <begin position="392"/>
        <end position="823"/>
    </location>
</feature>
<evidence type="ECO:0000256" key="10">
    <source>
        <dbReference type="SAM" id="SignalP"/>
    </source>
</evidence>
<feature type="domain" description="TonB-dependent receptor plug" evidence="12">
    <location>
        <begin position="115"/>
        <end position="221"/>
    </location>
</feature>
<dbReference type="Gene3D" id="2.40.170.20">
    <property type="entry name" value="TonB-dependent receptor, beta-barrel domain"/>
    <property type="match status" value="1"/>
</dbReference>
<comment type="subcellular location">
    <subcellularLocation>
        <location evidence="1 8">Cell outer membrane</location>
        <topology evidence="1 8">Multi-pass membrane protein</topology>
    </subcellularLocation>
</comment>
<evidence type="ECO:0000313" key="14">
    <source>
        <dbReference type="Proteomes" id="UP000625283"/>
    </source>
</evidence>
<dbReference type="Gene3D" id="2.170.130.10">
    <property type="entry name" value="TonB-dependent receptor, plug domain"/>
    <property type="match status" value="1"/>
</dbReference>
<dbReference type="PROSITE" id="PS52016">
    <property type="entry name" value="TONB_DEPENDENT_REC_3"/>
    <property type="match status" value="1"/>
</dbReference>
<feature type="signal peptide" evidence="10">
    <location>
        <begin position="1"/>
        <end position="22"/>
    </location>
</feature>
<dbReference type="InterPro" id="IPR000531">
    <property type="entry name" value="Beta-barrel_TonB"/>
</dbReference>
<keyword evidence="3 8" id="KW-1134">Transmembrane beta strand</keyword>